<gene>
    <name evidence="1" type="ORF">MC7420_1752</name>
</gene>
<organism evidence="1 2">
    <name type="scientific">Coleofasciculus chthonoplastes PCC 7420</name>
    <dbReference type="NCBI Taxonomy" id="118168"/>
    <lineage>
        <taxon>Bacteria</taxon>
        <taxon>Bacillati</taxon>
        <taxon>Cyanobacteriota</taxon>
        <taxon>Cyanophyceae</taxon>
        <taxon>Coleofasciculales</taxon>
        <taxon>Coleofasciculaceae</taxon>
        <taxon>Coleofasciculus</taxon>
    </lineage>
</organism>
<evidence type="ECO:0000313" key="2">
    <source>
        <dbReference type="Proteomes" id="UP000003835"/>
    </source>
</evidence>
<protein>
    <submittedName>
        <fullName evidence="1">Uncharacterized protein</fullName>
    </submittedName>
</protein>
<dbReference type="AlphaFoldDB" id="B4VM97"/>
<keyword evidence="2" id="KW-1185">Reference proteome</keyword>
<dbReference type="Proteomes" id="UP000003835">
    <property type="component" value="Unassembled WGS sequence"/>
</dbReference>
<name>B4VM97_9CYAN</name>
<accession>B4VM97</accession>
<proteinExistence type="predicted"/>
<evidence type="ECO:0000313" key="1">
    <source>
        <dbReference type="EMBL" id="EDX76749.1"/>
    </source>
</evidence>
<dbReference type="EMBL" id="DS989845">
    <property type="protein sequence ID" value="EDX76749.1"/>
    <property type="molecule type" value="Genomic_DNA"/>
</dbReference>
<dbReference type="HOGENOM" id="CLU_3268511_0_0_3"/>
<reference evidence="1 2" key="1">
    <citation type="submission" date="2008-07" db="EMBL/GenBank/DDBJ databases">
        <authorList>
            <person name="Tandeau de Marsac N."/>
            <person name="Ferriera S."/>
            <person name="Johnson J."/>
            <person name="Kravitz S."/>
            <person name="Beeson K."/>
            <person name="Sutton G."/>
            <person name="Rogers Y.-H."/>
            <person name="Friedman R."/>
            <person name="Frazier M."/>
            <person name="Venter J.C."/>
        </authorList>
    </citation>
    <scope>NUCLEOTIDE SEQUENCE [LARGE SCALE GENOMIC DNA]</scope>
    <source>
        <strain evidence="1 2">PCC 7420</strain>
    </source>
</reference>
<sequence length="41" mass="4741">MHGNAAVSLLRNCQFFSKFEYKKANLEGTRHVVSLQAEMRE</sequence>